<dbReference type="PROSITE" id="PS00983">
    <property type="entry name" value="LY6_UPAR"/>
    <property type="match status" value="1"/>
</dbReference>
<dbReference type="RefSeq" id="NP_001358034.1">
    <property type="nucleotide sequence ID" value="NM_001371105.1"/>
</dbReference>
<dbReference type="GO" id="GO:0095500">
    <property type="term" value="P:acetylcholine receptor signaling pathway"/>
    <property type="evidence" value="ECO:0000318"/>
    <property type="project" value="GO_Central"/>
</dbReference>
<name>A0A087WQT1_MOUSE</name>
<reference evidence="11 13" key="1">
    <citation type="journal article" date="2009" name="PLoS Biol.">
        <title>Lineage-specific biology revealed by a finished genome assembly of the mouse.</title>
        <authorList>
            <consortium name="Mouse Genome Sequencing Consortium"/>
            <person name="Church D.M."/>
            <person name="Goodstadt L."/>
            <person name="Hillier L.W."/>
            <person name="Zody M.C."/>
            <person name="Goldstein S."/>
            <person name="She X."/>
            <person name="Bult C.J."/>
            <person name="Agarwala R."/>
            <person name="Cherry J.L."/>
            <person name="DiCuccio M."/>
            <person name="Hlavina W."/>
            <person name="Kapustin Y."/>
            <person name="Meric P."/>
            <person name="Maglott D."/>
            <person name="Birtle Z."/>
            <person name="Marques A.C."/>
            <person name="Graves T."/>
            <person name="Zhou S."/>
            <person name="Teague B."/>
            <person name="Potamousis K."/>
            <person name="Churas C."/>
            <person name="Place M."/>
            <person name="Herschleb J."/>
            <person name="Runnheim R."/>
            <person name="Forrest D."/>
            <person name="Amos-Landgraf J."/>
            <person name="Schwartz D.C."/>
            <person name="Cheng Z."/>
            <person name="Lindblad-Toh K."/>
            <person name="Eichler E.E."/>
            <person name="Ponting C.P."/>
        </authorList>
    </citation>
    <scope>NUCLEOTIDE SEQUENCE [LARGE SCALE GENOMIC DNA]</scope>
    <source>
        <strain evidence="11 13">C57BL/6J</strain>
    </source>
</reference>
<dbReference type="InterPro" id="IPR051445">
    <property type="entry name" value="LY6H/LY6L_nAChR_modulators"/>
</dbReference>
<evidence type="ECO:0007829" key="14">
    <source>
        <dbReference type="PeptideAtlas" id="A0A087WQT1"/>
    </source>
</evidence>
<evidence type="ECO:0000256" key="3">
    <source>
        <dbReference type="ARBA" id="ARBA00022622"/>
    </source>
</evidence>
<proteinExistence type="evidence at protein level"/>
<dbReference type="FunFam" id="2.10.60.10:FF:000003">
    <property type="entry name" value="lymphocyte antigen 6E isoform X1"/>
    <property type="match status" value="1"/>
</dbReference>
<dbReference type="Bgee" id="ENSMUSG00000047728">
    <property type="expression patterns" value="Expressed in right kidney and 39 other cell types or tissues"/>
</dbReference>
<dbReference type="GeneID" id="223631"/>
<dbReference type="Proteomes" id="UP000000589">
    <property type="component" value="Chromosome 15"/>
</dbReference>
<dbReference type="VEuPathDB" id="HostDB:ENSMUSG00000047728"/>
<evidence type="ECO:0000313" key="13">
    <source>
        <dbReference type="Proteomes" id="UP000000589"/>
    </source>
</evidence>
<evidence type="ECO:0000256" key="6">
    <source>
        <dbReference type="ARBA" id="ARBA00023157"/>
    </source>
</evidence>
<dbReference type="HOGENOM" id="CLU_106772_0_0_1"/>
<evidence type="ECO:0000259" key="10">
    <source>
        <dbReference type="SMART" id="SM00134"/>
    </source>
</evidence>
<keyword evidence="2" id="KW-1003">Cell membrane</keyword>
<dbReference type="SUPFAM" id="SSF57302">
    <property type="entry name" value="Snake toxin-like"/>
    <property type="match status" value="1"/>
</dbReference>
<evidence type="ECO:0000256" key="2">
    <source>
        <dbReference type="ARBA" id="ARBA00022475"/>
    </source>
</evidence>
<dbReference type="Pfam" id="PF00021">
    <property type="entry name" value="UPAR_LY6"/>
    <property type="match status" value="1"/>
</dbReference>
<dbReference type="Ensembl" id="ENSMUST00000229521.2">
    <property type="protein sequence ID" value="ENSMUSP00000155184.2"/>
    <property type="gene ID" value="ENSMUSG00000047728.14"/>
</dbReference>
<organism evidence="11 13">
    <name type="scientific">Mus musculus</name>
    <name type="common">Mouse</name>
    <dbReference type="NCBI Taxonomy" id="10090"/>
    <lineage>
        <taxon>Eukaryota</taxon>
        <taxon>Metazoa</taxon>
        <taxon>Chordata</taxon>
        <taxon>Craniata</taxon>
        <taxon>Vertebrata</taxon>
        <taxon>Euteleostomi</taxon>
        <taxon>Mammalia</taxon>
        <taxon>Eutheria</taxon>
        <taxon>Euarchontoglires</taxon>
        <taxon>Glires</taxon>
        <taxon>Rodentia</taxon>
        <taxon>Myomorpha</taxon>
        <taxon>Muroidea</taxon>
        <taxon>Muridae</taxon>
        <taxon>Murinae</taxon>
        <taxon>Mus</taxon>
        <taxon>Mus</taxon>
    </lineage>
</organism>
<comment type="subcellular location">
    <subcellularLocation>
        <location evidence="1">Cell membrane</location>
        <topology evidence="1">Lipid-anchor</topology>
        <topology evidence="1">GPI-anchor</topology>
    </subcellularLocation>
</comment>
<keyword evidence="14" id="KW-1267">Proteomics identification</keyword>
<evidence type="ECO:0000256" key="1">
    <source>
        <dbReference type="ARBA" id="ARBA00004609"/>
    </source>
</evidence>
<dbReference type="GO" id="GO:0005886">
    <property type="term" value="C:plasma membrane"/>
    <property type="evidence" value="ECO:0000318"/>
    <property type="project" value="GO_Central"/>
</dbReference>
<keyword evidence="3" id="KW-0336">GPI-anchor</keyword>
<dbReference type="AlphaFoldDB" id="A0A087WQT1"/>
<feature type="domain" description="UPAR/Ly6" evidence="10">
    <location>
        <begin position="27"/>
        <end position="118"/>
    </location>
</feature>
<evidence type="ECO:0000313" key="11">
    <source>
        <dbReference type="Ensembl" id="ENSMUSP00000140330.2"/>
    </source>
</evidence>
<keyword evidence="13" id="KW-1185">Reference proteome</keyword>
<dbReference type="GO" id="GO:0033130">
    <property type="term" value="F:acetylcholine receptor binding"/>
    <property type="evidence" value="ECO:0000318"/>
    <property type="project" value="GO_Central"/>
</dbReference>
<accession>A0A087WQT1</accession>
<dbReference type="GeneTree" id="ENSGT00940000154560"/>
<dbReference type="InterPro" id="IPR018363">
    <property type="entry name" value="CD59_antigen_CS"/>
</dbReference>
<evidence type="ECO:0000256" key="8">
    <source>
        <dbReference type="ARBA" id="ARBA00023288"/>
    </source>
</evidence>
<dbReference type="Ensembl" id="ENSMUST00000185307.7">
    <property type="protein sequence ID" value="ENSMUSP00000140330.2"/>
    <property type="gene ID" value="ENSMUSG00000047728.14"/>
</dbReference>
<protein>
    <submittedName>
        <fullName evidence="11">Lymphocyte antigen 6 family member G2</fullName>
    </submittedName>
</protein>
<dbReference type="InterPro" id="IPR045860">
    <property type="entry name" value="Snake_toxin-like_sf"/>
</dbReference>
<dbReference type="KEGG" id="mmu:223631"/>
<dbReference type="SMART" id="SM00134">
    <property type="entry name" value="LU"/>
    <property type="match status" value="1"/>
</dbReference>
<keyword evidence="6" id="KW-1015">Disulfide bond</keyword>
<gene>
    <name evidence="11 12" type="primary">Ly6g2</name>
    <name evidence="12" type="synonym">BC025446</name>
</gene>
<dbReference type="RefSeq" id="XP_030104339.1">
    <property type="nucleotide sequence ID" value="XM_030248479.1"/>
</dbReference>
<dbReference type="InterPro" id="IPR016054">
    <property type="entry name" value="LY6_UPA_recep-like"/>
</dbReference>
<keyword evidence="5" id="KW-0472">Membrane</keyword>
<keyword evidence="4 9" id="KW-0732">Signal</keyword>
<dbReference type="OrthoDB" id="9624109at2759"/>
<dbReference type="GO" id="GO:0045202">
    <property type="term" value="C:synapse"/>
    <property type="evidence" value="ECO:0007669"/>
    <property type="project" value="GOC"/>
</dbReference>
<dbReference type="ExpressionAtlas" id="A0A087WQT1">
    <property type="expression patterns" value="baseline and differential"/>
</dbReference>
<evidence type="ECO:0000256" key="7">
    <source>
        <dbReference type="ARBA" id="ARBA00023180"/>
    </source>
</evidence>
<dbReference type="CDD" id="cd23541">
    <property type="entry name" value="TFP_LU_ECD_Ly6A_like"/>
    <property type="match status" value="1"/>
</dbReference>
<dbReference type="CTD" id="223631"/>
<dbReference type="GO" id="GO:0098552">
    <property type="term" value="C:side of membrane"/>
    <property type="evidence" value="ECO:0007669"/>
    <property type="project" value="UniProtKB-KW"/>
</dbReference>
<reference evidence="11" key="3">
    <citation type="submission" date="2025-05" db="UniProtKB">
        <authorList>
            <consortium name="Ensembl"/>
        </authorList>
    </citation>
    <scope>IDENTIFICATION</scope>
    <source>
        <strain evidence="11">C57BL/6J</strain>
    </source>
</reference>
<dbReference type="GO" id="GO:0030550">
    <property type="term" value="F:acetylcholine receptor inhibitor activity"/>
    <property type="evidence" value="ECO:0000318"/>
    <property type="project" value="GO_Central"/>
</dbReference>
<evidence type="ECO:0000313" key="12">
    <source>
        <dbReference type="MGI" id="MGI:2385015"/>
    </source>
</evidence>
<evidence type="ECO:0000256" key="4">
    <source>
        <dbReference type="ARBA" id="ARBA00022729"/>
    </source>
</evidence>
<dbReference type="RefSeq" id="NP_001358035.1">
    <property type="nucleotide sequence ID" value="NM_001371106.1"/>
</dbReference>
<dbReference type="OMA" id="CAMKSCM"/>
<feature type="signal peptide" evidence="9">
    <location>
        <begin position="1"/>
        <end position="26"/>
    </location>
</feature>
<sequence length="134" mass="14406">MDSSHATRTCVFILLVALLCAEGAQGLECYCCLGVPLETSCKTMTCPYSDGFCVTQEEEVIVDSHTIKVKSNLCLPICPTNPETTEFLGNAVNVKTFCCKEDLCNAAVLTEGSTWTMAGVILFSLGSVHLQTLL</sequence>
<keyword evidence="8" id="KW-0449">Lipoprotein</keyword>
<dbReference type="RefSeq" id="NP_001358036.1">
    <property type="nucleotide sequence ID" value="NM_001371107.1"/>
</dbReference>
<feature type="chain" id="PRO_5001831823" evidence="9">
    <location>
        <begin position="27"/>
        <end position="134"/>
    </location>
</feature>
<dbReference type="MGI" id="MGI:2385015">
    <property type="gene designation" value="Ly6g2"/>
</dbReference>
<dbReference type="PANTHER" id="PTHR32217:SF3">
    <property type="entry name" value="LYMPHOCYTE ANTIGEN 6S"/>
    <property type="match status" value="1"/>
</dbReference>
<keyword evidence="7" id="KW-0325">Glycoprotein</keyword>
<dbReference type="AGR" id="MGI:2385015"/>
<dbReference type="ProteomicsDB" id="353747"/>
<dbReference type="PANTHER" id="PTHR32217">
    <property type="entry name" value="LYMPHOCYTE ANTIGEN 6H"/>
    <property type="match status" value="1"/>
</dbReference>
<evidence type="ECO:0000256" key="9">
    <source>
        <dbReference type="SAM" id="SignalP"/>
    </source>
</evidence>
<reference evidence="11" key="2">
    <citation type="journal article" date="2011" name="PLoS Biol.">
        <title>Modernizing reference genome assemblies.</title>
        <authorList>
            <person name="Church D.M."/>
            <person name="Schneider V.A."/>
            <person name="Graves T."/>
            <person name="Auger K."/>
            <person name="Cunningham F."/>
            <person name="Bouk N."/>
            <person name="Chen H.C."/>
            <person name="Agarwala R."/>
            <person name="McLaren W.M."/>
            <person name="Ritchie G.R."/>
            <person name="Albracht D."/>
            <person name="Kremitzki M."/>
            <person name="Rock S."/>
            <person name="Kotkiewicz H."/>
            <person name="Kremitzki C."/>
            <person name="Wollam A."/>
            <person name="Trani L."/>
            <person name="Fulton L."/>
            <person name="Fulton R."/>
            <person name="Matthews L."/>
            <person name="Whitehead S."/>
            <person name="Chow W."/>
            <person name="Torrance J."/>
            <person name="Dunn M."/>
            <person name="Harden G."/>
            <person name="Threadgold G."/>
            <person name="Wood J."/>
            <person name="Collins J."/>
            <person name="Heath P."/>
            <person name="Griffiths G."/>
            <person name="Pelan S."/>
            <person name="Grafham D."/>
            <person name="Eichler E.E."/>
            <person name="Weinstock G."/>
            <person name="Mardis E.R."/>
            <person name="Wilson R.K."/>
            <person name="Howe K."/>
            <person name="Flicek P."/>
            <person name="Hubbard T."/>
        </authorList>
    </citation>
    <scope>NUCLEOTIDE SEQUENCE [LARGE SCALE GENOMIC DNA]</scope>
    <source>
        <strain evidence="11">C57BL/6J</strain>
    </source>
</reference>
<evidence type="ECO:0000256" key="5">
    <source>
        <dbReference type="ARBA" id="ARBA00023136"/>
    </source>
</evidence>
<dbReference type="Gene3D" id="2.10.60.10">
    <property type="entry name" value="CD59"/>
    <property type="match status" value="1"/>
</dbReference>